<dbReference type="Proteomes" id="UP001515943">
    <property type="component" value="Unassembled WGS sequence"/>
</dbReference>
<organism evidence="1 2">
    <name type="scientific">Lentzea indica</name>
    <dbReference type="NCBI Taxonomy" id="2604800"/>
    <lineage>
        <taxon>Bacteria</taxon>
        <taxon>Bacillati</taxon>
        <taxon>Actinomycetota</taxon>
        <taxon>Actinomycetes</taxon>
        <taxon>Pseudonocardiales</taxon>
        <taxon>Pseudonocardiaceae</taxon>
        <taxon>Lentzea</taxon>
    </lineage>
</organism>
<protein>
    <submittedName>
        <fullName evidence="1">Uncharacterized protein</fullName>
    </submittedName>
</protein>
<proteinExistence type="predicted"/>
<name>A0ABX1FLY5_9PSEU</name>
<keyword evidence="2" id="KW-1185">Reference proteome</keyword>
<sequence length="92" mass="10190">MQIELDLPKRDDRIPVDVIPGVEALALGFLIRLYERFPSSKRDHVVAVVDNYVVAWTLADDLEHFLTALAALLKGASLPGREPLADNPDAVR</sequence>
<evidence type="ECO:0000313" key="1">
    <source>
        <dbReference type="EMBL" id="NKE59711.1"/>
    </source>
</evidence>
<dbReference type="EMBL" id="VSRL01000092">
    <property type="protein sequence ID" value="NKE59711.1"/>
    <property type="molecule type" value="Genomic_DNA"/>
</dbReference>
<reference evidence="1 2" key="1">
    <citation type="submission" date="2019-08" db="EMBL/GenBank/DDBJ databases">
        <title>Lentzea from Indian Himalayas.</title>
        <authorList>
            <person name="Mandal S."/>
            <person name="Mallick Gupta A."/>
            <person name="Maiti P.K."/>
            <person name="Sarkar J."/>
            <person name="Mandal S."/>
        </authorList>
    </citation>
    <scope>NUCLEOTIDE SEQUENCE [LARGE SCALE GENOMIC DNA]</scope>
    <source>
        <strain evidence="1 2">PSKA42</strain>
    </source>
</reference>
<dbReference type="RefSeq" id="WP_167976371.1">
    <property type="nucleotide sequence ID" value="NZ_VSRL01000092.1"/>
</dbReference>
<comment type="caution">
    <text evidence="1">The sequence shown here is derived from an EMBL/GenBank/DDBJ whole genome shotgun (WGS) entry which is preliminary data.</text>
</comment>
<evidence type="ECO:0000313" key="2">
    <source>
        <dbReference type="Proteomes" id="UP001515943"/>
    </source>
</evidence>
<accession>A0ABX1FLY5</accession>
<gene>
    <name evidence="1" type="ORF">FXN61_24025</name>
</gene>